<dbReference type="NCBIfam" id="TIGR01697">
    <property type="entry name" value="PNPH-PUNA-XAPA"/>
    <property type="match status" value="1"/>
</dbReference>
<feature type="binding site" evidence="8">
    <location>
        <position position="37"/>
    </location>
    <ligand>
        <name>phosphate</name>
        <dbReference type="ChEBI" id="CHEBI:43474"/>
    </ligand>
</feature>
<evidence type="ECO:0000259" key="9">
    <source>
        <dbReference type="Pfam" id="PF01048"/>
    </source>
</evidence>
<dbReference type="UniPathway" id="UPA00606"/>
<comment type="catalytic activity">
    <reaction evidence="1">
        <text>a purine D-ribonucleoside + phosphate = a purine nucleobase + alpha-D-ribose 1-phosphate</text>
        <dbReference type="Rhea" id="RHEA:19805"/>
        <dbReference type="ChEBI" id="CHEBI:26386"/>
        <dbReference type="ChEBI" id="CHEBI:43474"/>
        <dbReference type="ChEBI" id="CHEBI:57720"/>
        <dbReference type="ChEBI" id="CHEBI:142355"/>
        <dbReference type="EC" id="2.4.2.1"/>
    </reaction>
</comment>
<reference evidence="10 11" key="1">
    <citation type="journal article" date="2018" name="New Phytol.">
        <title>Phylogenomics of Endogonaceae and evolution of mycorrhizas within Mucoromycota.</title>
        <authorList>
            <person name="Chang Y."/>
            <person name="Desiro A."/>
            <person name="Na H."/>
            <person name="Sandor L."/>
            <person name="Lipzen A."/>
            <person name="Clum A."/>
            <person name="Barry K."/>
            <person name="Grigoriev I.V."/>
            <person name="Martin F.M."/>
            <person name="Stajich J.E."/>
            <person name="Smith M.E."/>
            <person name="Bonito G."/>
            <person name="Spatafora J.W."/>
        </authorList>
    </citation>
    <scope>NUCLEOTIDE SEQUENCE [LARGE SCALE GENOMIC DNA]</scope>
    <source>
        <strain evidence="10 11">AD002</strain>
    </source>
</reference>
<feature type="domain" description="Nucleoside phosphorylase" evidence="9">
    <location>
        <begin position="30"/>
        <end position="275"/>
    </location>
</feature>
<dbReference type="CDD" id="cd09009">
    <property type="entry name" value="PNP-EcPNPII_like"/>
    <property type="match status" value="1"/>
</dbReference>
<dbReference type="GO" id="GO:0009116">
    <property type="term" value="P:nucleoside metabolic process"/>
    <property type="evidence" value="ECO:0007669"/>
    <property type="project" value="InterPro"/>
</dbReference>
<dbReference type="InterPro" id="IPR000845">
    <property type="entry name" value="Nucleoside_phosphorylase_d"/>
</dbReference>
<dbReference type="InterPro" id="IPR011270">
    <property type="entry name" value="Pur_Nuc_Pase_Ino/Guo-sp"/>
</dbReference>
<evidence type="ECO:0000256" key="4">
    <source>
        <dbReference type="ARBA" id="ARBA00022676"/>
    </source>
</evidence>
<comment type="function">
    <text evidence="6">The purine nucleoside phosphorylases catalyze the phosphorolytic breakdown of the N-glycosidic bond in the beta-(deoxy)ribonucleoside molecules, with the formation of the corresponding free purine bases and pentose-1-phosphate. Cleaves guanosine and inosine.</text>
</comment>
<comment type="pathway">
    <text evidence="2 7">Purine metabolism; purine nucleoside salvage.</text>
</comment>
<evidence type="ECO:0000256" key="6">
    <source>
        <dbReference type="ARBA" id="ARBA00058131"/>
    </source>
</evidence>
<dbReference type="Gene3D" id="3.40.50.1580">
    <property type="entry name" value="Nucleoside phosphorylase domain"/>
    <property type="match status" value="1"/>
</dbReference>
<dbReference type="PANTHER" id="PTHR11904">
    <property type="entry name" value="METHYLTHIOADENOSINE/PURINE NUCLEOSIDE PHOSPHORYLASE"/>
    <property type="match status" value="1"/>
</dbReference>
<evidence type="ECO:0000256" key="1">
    <source>
        <dbReference type="ARBA" id="ARBA00000755"/>
    </source>
</evidence>
<comment type="similarity">
    <text evidence="3 7">Belongs to the PNP/MTAP phosphorylase family.</text>
</comment>
<name>A0A433R0Q0_9FUNG</name>
<dbReference type="EMBL" id="RBNJ01000007">
    <property type="protein sequence ID" value="RUS35616.1"/>
    <property type="molecule type" value="Genomic_DNA"/>
</dbReference>
<evidence type="ECO:0000256" key="5">
    <source>
        <dbReference type="ARBA" id="ARBA00022679"/>
    </source>
</evidence>
<dbReference type="Proteomes" id="UP000274822">
    <property type="component" value="Unassembled WGS sequence"/>
</dbReference>
<dbReference type="AlphaFoldDB" id="A0A433R0Q0"/>
<dbReference type="InterPro" id="IPR011268">
    <property type="entry name" value="Purine_phosphorylase"/>
</dbReference>
<organism evidence="10 11">
    <name type="scientific">Jimgerdemannia flammicorona</name>
    <dbReference type="NCBI Taxonomy" id="994334"/>
    <lineage>
        <taxon>Eukaryota</taxon>
        <taxon>Fungi</taxon>
        <taxon>Fungi incertae sedis</taxon>
        <taxon>Mucoromycota</taxon>
        <taxon>Mucoromycotina</taxon>
        <taxon>Endogonomycetes</taxon>
        <taxon>Endogonales</taxon>
        <taxon>Endogonaceae</taxon>
        <taxon>Jimgerdemannia</taxon>
    </lineage>
</organism>
<comment type="caution">
    <text evidence="10">The sequence shown here is derived from an EMBL/GenBank/DDBJ whole genome shotgun (WGS) entry which is preliminary data.</text>
</comment>
<feature type="binding site" evidence="8">
    <location>
        <position position="210"/>
    </location>
    <ligand>
        <name>a purine D-ribonucleoside</name>
        <dbReference type="ChEBI" id="CHEBI:142355"/>
    </ligand>
</feature>
<keyword evidence="4 7" id="KW-0328">Glycosyltransferase</keyword>
<accession>A0A433R0Q0</accession>
<dbReference type="SUPFAM" id="SSF53167">
    <property type="entry name" value="Purine and uridine phosphorylases"/>
    <property type="match status" value="1"/>
</dbReference>
<evidence type="ECO:0000256" key="8">
    <source>
        <dbReference type="PIRSR" id="PIRSR000477-2"/>
    </source>
</evidence>
<evidence type="ECO:0000256" key="7">
    <source>
        <dbReference type="PIRNR" id="PIRNR000477"/>
    </source>
</evidence>
<evidence type="ECO:0000256" key="2">
    <source>
        <dbReference type="ARBA" id="ARBA00005058"/>
    </source>
</evidence>
<dbReference type="NCBIfam" id="NF006054">
    <property type="entry name" value="PRK08202.1"/>
    <property type="match status" value="1"/>
</dbReference>
<evidence type="ECO:0000313" key="10">
    <source>
        <dbReference type="EMBL" id="RUS35616.1"/>
    </source>
</evidence>
<dbReference type="EC" id="2.4.2.1" evidence="7"/>
<dbReference type="Pfam" id="PF01048">
    <property type="entry name" value="PNP_UDP_1"/>
    <property type="match status" value="1"/>
</dbReference>
<keyword evidence="5 7" id="KW-0808">Transferase</keyword>
<dbReference type="PANTHER" id="PTHR11904:SF9">
    <property type="entry name" value="PURINE NUCLEOSIDE PHOSPHORYLASE-RELATED"/>
    <property type="match status" value="1"/>
</dbReference>
<feature type="binding site" evidence="8">
    <location>
        <position position="70"/>
    </location>
    <ligand>
        <name>phosphate</name>
        <dbReference type="ChEBI" id="CHEBI:43474"/>
    </ligand>
</feature>
<keyword evidence="11" id="KW-1185">Reference proteome</keyword>
<proteinExistence type="inferred from homology"/>
<dbReference type="GO" id="GO:0004731">
    <property type="term" value="F:purine-nucleoside phosphorylase activity"/>
    <property type="evidence" value="ECO:0007669"/>
    <property type="project" value="UniProtKB-EC"/>
</dbReference>
<evidence type="ECO:0000256" key="3">
    <source>
        <dbReference type="ARBA" id="ARBA00006751"/>
    </source>
</evidence>
<dbReference type="FunFam" id="3.40.50.1580:FF:000004">
    <property type="entry name" value="Purine nucleoside phosphorylase"/>
    <property type="match status" value="1"/>
</dbReference>
<evidence type="ECO:0000313" key="11">
    <source>
        <dbReference type="Proteomes" id="UP000274822"/>
    </source>
</evidence>
<feature type="binding site" evidence="8">
    <location>
        <position position="229"/>
    </location>
    <ligand>
        <name>phosphate</name>
        <dbReference type="ChEBI" id="CHEBI:43474"/>
    </ligand>
</feature>
<feature type="binding site" evidence="8">
    <location>
        <position position="124"/>
    </location>
    <ligand>
        <name>phosphate</name>
        <dbReference type="ChEBI" id="CHEBI:43474"/>
    </ligand>
</feature>
<protein>
    <recommendedName>
        <fullName evidence="7">Purine nucleoside phosphorylase</fullName>
        <ecNumber evidence="7">2.4.2.1</ecNumber>
    </recommendedName>
    <alternativeName>
        <fullName evidence="7">Inosine-guanosine phosphorylase</fullName>
    </alternativeName>
</protein>
<feature type="binding site" evidence="8">
    <location>
        <position position="252"/>
    </location>
    <ligand>
        <name>a purine D-ribonucleoside</name>
        <dbReference type="ChEBI" id="CHEBI:142355"/>
    </ligand>
</feature>
<dbReference type="PIRSF" id="PIRSF000477">
    <property type="entry name" value="PurNPase"/>
    <property type="match status" value="1"/>
</dbReference>
<dbReference type="InterPro" id="IPR035994">
    <property type="entry name" value="Nucleoside_phosphorylase_sf"/>
</dbReference>
<sequence>MSAQSNVVFEKALEFFLLNLPAHFHPPNVKVGIICGSGLGGIVDTIDVATKVEFPYEKIPGFAVSTVVGHTGKLVFGLLGEHRTPTVCMVGRFHFYEGHNLSQVTLPVRIMKLLGVQNLIVTNAAGGLNPVFKVGDIMVINDHISLPGLAGNSPLVGPNLDKFGPRFPPTSDAYTYSLRKLAFRAALATGFPRDSIREGVYTFVSGPSYETRAEARYLRSLGGDAVGMSTAPEVVVARHCGIKVLGLSLVTNAVVTKRGKDAFKEVLREAGEHVEDFEEDTDTIVASHEEVLATSAMRAEQLQSLVRKVVDLLGNE</sequence>
<dbReference type="NCBIfam" id="TIGR01700">
    <property type="entry name" value="PNPH"/>
    <property type="match status" value="1"/>
</dbReference>
<dbReference type="GO" id="GO:0005737">
    <property type="term" value="C:cytoplasm"/>
    <property type="evidence" value="ECO:0007669"/>
    <property type="project" value="TreeGrafter"/>
</dbReference>
<feature type="binding site" evidence="8">
    <location>
        <begin position="92"/>
        <end position="94"/>
    </location>
    <ligand>
        <name>phosphate</name>
        <dbReference type="ChEBI" id="CHEBI:43474"/>
    </ligand>
</feature>
<gene>
    <name evidence="10" type="ORF">BC938DRAFT_482167</name>
</gene>